<evidence type="ECO:0000256" key="1">
    <source>
        <dbReference type="ARBA" id="ARBA00006739"/>
    </source>
</evidence>
<protein>
    <recommendedName>
        <fullName evidence="3">Glycosyltransferase 2-like domain-containing protein</fullName>
    </recommendedName>
</protein>
<evidence type="ECO:0000259" key="3">
    <source>
        <dbReference type="Pfam" id="PF00535"/>
    </source>
</evidence>
<dbReference type="CDD" id="cd00761">
    <property type="entry name" value="Glyco_tranf_GTA_type"/>
    <property type="match status" value="1"/>
</dbReference>
<dbReference type="Proteomes" id="UP001057291">
    <property type="component" value="Unassembled WGS sequence"/>
</dbReference>
<dbReference type="PANTHER" id="PTHR22916:SF3">
    <property type="entry name" value="UDP-GLCNAC:BETAGAL BETA-1,3-N-ACETYLGLUCOSAMINYLTRANSFERASE-LIKE PROTEIN 1"/>
    <property type="match status" value="1"/>
</dbReference>
<dbReference type="EMBL" id="BOQE01000001">
    <property type="protein sequence ID" value="GIM47092.1"/>
    <property type="molecule type" value="Genomic_DNA"/>
</dbReference>
<dbReference type="InterPro" id="IPR029044">
    <property type="entry name" value="Nucleotide-diphossugar_trans"/>
</dbReference>
<dbReference type="Pfam" id="PF00535">
    <property type="entry name" value="Glycos_transf_2"/>
    <property type="match status" value="1"/>
</dbReference>
<name>A0AAV4LH02_9BACL</name>
<gene>
    <name evidence="4" type="ORF">DNHGIG_26410</name>
</gene>
<organism evidence="4 5">
    <name type="scientific">Collibacillus ludicampi</name>
    <dbReference type="NCBI Taxonomy" id="2771369"/>
    <lineage>
        <taxon>Bacteria</taxon>
        <taxon>Bacillati</taxon>
        <taxon>Bacillota</taxon>
        <taxon>Bacilli</taxon>
        <taxon>Bacillales</taxon>
        <taxon>Alicyclobacillaceae</taxon>
        <taxon>Collibacillus</taxon>
    </lineage>
</organism>
<dbReference type="Gene3D" id="3.90.550.10">
    <property type="entry name" value="Spore Coat Polysaccharide Biosynthesis Protein SpsA, Chain A"/>
    <property type="match status" value="1"/>
</dbReference>
<comment type="similarity">
    <text evidence="1">Belongs to the glycosyltransferase 2 family.</text>
</comment>
<keyword evidence="5" id="KW-1185">Reference proteome</keyword>
<sequence>MMKNNISFFIPAFNCEPTLRESVESIMEGNFSEGDELIIVNDGSTDRTETIMNEVSEKYPNSIRMIKHPRNKGGGAARNTAVEHAKHDLLFCLDADNILVSGSILRLREFMLQEEADAASFHEVHYFIGSKSHVVNKWTYKLGSFTLADLLSTHLHPGCSGNYMFTKESWLRAGGYPEYAGALDTWGFAFNQLATGTKLVVMPHSFYYHRTGIESYWIRESRKGKISRTAIQLLIPHLDLISESDVDYIFSPAGRNGWFQNLDSRPIRLKGANPDTHQPVNHHMSNKTEQNKSPVFTNRGFSAAYSYPHEGFGKIVWSQKLI</sequence>
<dbReference type="RefSeq" id="WP_282200115.1">
    <property type="nucleotide sequence ID" value="NZ_BOQE01000001.1"/>
</dbReference>
<proteinExistence type="inferred from homology"/>
<comment type="caution">
    <text evidence="4">The sequence shown here is derived from an EMBL/GenBank/DDBJ whole genome shotgun (WGS) entry which is preliminary data.</text>
</comment>
<dbReference type="GO" id="GO:0016758">
    <property type="term" value="F:hexosyltransferase activity"/>
    <property type="evidence" value="ECO:0007669"/>
    <property type="project" value="UniProtKB-ARBA"/>
</dbReference>
<feature type="domain" description="Glycosyltransferase 2-like" evidence="3">
    <location>
        <begin position="7"/>
        <end position="168"/>
    </location>
</feature>
<evidence type="ECO:0000313" key="4">
    <source>
        <dbReference type="EMBL" id="GIM47092.1"/>
    </source>
</evidence>
<feature type="region of interest" description="Disordered" evidence="2">
    <location>
        <begin position="272"/>
        <end position="293"/>
    </location>
</feature>
<dbReference type="PANTHER" id="PTHR22916">
    <property type="entry name" value="GLYCOSYLTRANSFERASE"/>
    <property type="match status" value="1"/>
</dbReference>
<dbReference type="InterPro" id="IPR001173">
    <property type="entry name" value="Glyco_trans_2-like"/>
</dbReference>
<dbReference type="AlphaFoldDB" id="A0AAV4LH02"/>
<evidence type="ECO:0000256" key="2">
    <source>
        <dbReference type="SAM" id="MobiDB-lite"/>
    </source>
</evidence>
<dbReference type="SUPFAM" id="SSF53448">
    <property type="entry name" value="Nucleotide-diphospho-sugar transferases"/>
    <property type="match status" value="1"/>
</dbReference>
<reference evidence="4" key="1">
    <citation type="journal article" date="2023" name="Int. J. Syst. Evol. Microbiol.">
        <title>Collibacillus ludicampi gen. nov., sp. nov., a new soil bacterium of the family Alicyclobacillaceae.</title>
        <authorList>
            <person name="Jojima T."/>
            <person name="Ioku Y."/>
            <person name="Fukuta Y."/>
            <person name="Shirasaka N."/>
            <person name="Matsumura Y."/>
            <person name="Mori M."/>
        </authorList>
    </citation>
    <scope>NUCLEOTIDE SEQUENCE</scope>
    <source>
        <strain evidence="4">TP075</strain>
    </source>
</reference>
<accession>A0AAV4LH02</accession>
<evidence type="ECO:0000313" key="5">
    <source>
        <dbReference type="Proteomes" id="UP001057291"/>
    </source>
</evidence>